<dbReference type="PROSITE" id="PS50850">
    <property type="entry name" value="MFS"/>
    <property type="match status" value="1"/>
</dbReference>
<dbReference type="Gene3D" id="1.20.1250.20">
    <property type="entry name" value="MFS general substrate transporter like domains"/>
    <property type="match status" value="2"/>
</dbReference>
<dbReference type="RefSeq" id="WP_271089613.1">
    <property type="nucleotide sequence ID" value="NZ_JAPJZH010000006.1"/>
</dbReference>
<evidence type="ECO:0000259" key="6">
    <source>
        <dbReference type="PROSITE" id="PS50850"/>
    </source>
</evidence>
<feature type="transmembrane region" description="Helical" evidence="5">
    <location>
        <begin position="176"/>
        <end position="193"/>
    </location>
</feature>
<proteinExistence type="predicted"/>
<comment type="caution">
    <text evidence="7">The sequence shown here is derived from an EMBL/GenBank/DDBJ whole genome shotgun (WGS) entry which is preliminary data.</text>
</comment>
<feature type="transmembrane region" description="Helical" evidence="5">
    <location>
        <begin position="86"/>
        <end position="105"/>
    </location>
</feature>
<feature type="transmembrane region" description="Helical" evidence="5">
    <location>
        <begin position="410"/>
        <end position="428"/>
    </location>
</feature>
<feature type="transmembrane region" description="Helical" evidence="5">
    <location>
        <begin position="274"/>
        <end position="299"/>
    </location>
</feature>
<dbReference type="PANTHER" id="PTHR23501:SF154">
    <property type="entry name" value="MULTIDRUG-EFFLUX TRANSPORTER RV1634-RELATED"/>
    <property type="match status" value="1"/>
</dbReference>
<evidence type="ECO:0000313" key="8">
    <source>
        <dbReference type="Proteomes" id="UP001148313"/>
    </source>
</evidence>
<evidence type="ECO:0000313" key="7">
    <source>
        <dbReference type="EMBL" id="MDA4845909.1"/>
    </source>
</evidence>
<gene>
    <name evidence="7" type="ORF">OOZ53_11150</name>
</gene>
<accession>A0ABT4VML5</accession>
<feature type="transmembrane region" description="Helical" evidence="5">
    <location>
        <begin position="339"/>
        <end position="358"/>
    </location>
</feature>
<dbReference type="EMBL" id="JAPJZH010000006">
    <property type="protein sequence ID" value="MDA4845909.1"/>
    <property type="molecule type" value="Genomic_DNA"/>
</dbReference>
<feature type="transmembrane region" description="Helical" evidence="5">
    <location>
        <begin position="235"/>
        <end position="253"/>
    </location>
</feature>
<keyword evidence="4 5" id="KW-0472">Membrane</keyword>
<keyword evidence="8" id="KW-1185">Reference proteome</keyword>
<feature type="transmembrane region" description="Helical" evidence="5">
    <location>
        <begin position="440"/>
        <end position="461"/>
    </location>
</feature>
<evidence type="ECO:0000256" key="1">
    <source>
        <dbReference type="ARBA" id="ARBA00004141"/>
    </source>
</evidence>
<sequence length="464" mass="48730">MSENAEESVGWREIIVPGYRAPLIAACLGVWLHAADGLLVSTMTPAIVADIGGLALVPWTFALYEMGTIVVGAAGGLLSMRYGIRLPMALAGALFTLGCAVSALATTMEVLLLGRVFQGLGGGGLMAFSFVLAAVRFPPRLVPRVMAAISTIWGVSAFTGPLIGGIFVEFAHWRGGFWFFALQALVLAAWIFLQKDEGDAPREEGAEHFPIRRLAWLCAGVLLVAYAGIDVAPLGTTIFVLLGIACLALFVWLDSRHDESRLLPPGPISFFNPVGAAIVMIMCYAAATTAVTIYVPLLITSLHGVSVLVAGYVIALESIAWTVAALLVSGQPPQRDRMFILTGMAIITAGVAGLIYAVPEGPVWLVAVFAAMIGFGFGTAWTFVLRLATGIAPKEETRRVSSALPTVHRLGFALGAAFVGIVANASGIDDPERLKVAAGTIFIASLPLALIGLLAAIRFIGARS</sequence>
<evidence type="ECO:0000256" key="3">
    <source>
        <dbReference type="ARBA" id="ARBA00022989"/>
    </source>
</evidence>
<feature type="transmembrane region" description="Helical" evidence="5">
    <location>
        <begin position="364"/>
        <end position="389"/>
    </location>
</feature>
<keyword evidence="3 5" id="KW-1133">Transmembrane helix</keyword>
<feature type="transmembrane region" description="Helical" evidence="5">
    <location>
        <begin position="147"/>
        <end position="170"/>
    </location>
</feature>
<protein>
    <submittedName>
        <fullName evidence="7">MFS transporter</fullName>
    </submittedName>
</protein>
<feature type="transmembrane region" description="Helical" evidence="5">
    <location>
        <begin position="61"/>
        <end position="79"/>
    </location>
</feature>
<organism evidence="7 8">
    <name type="scientific">Hoeflea poritis</name>
    <dbReference type="NCBI Taxonomy" id="2993659"/>
    <lineage>
        <taxon>Bacteria</taxon>
        <taxon>Pseudomonadati</taxon>
        <taxon>Pseudomonadota</taxon>
        <taxon>Alphaproteobacteria</taxon>
        <taxon>Hyphomicrobiales</taxon>
        <taxon>Rhizobiaceae</taxon>
        <taxon>Hoeflea</taxon>
    </lineage>
</organism>
<dbReference type="Proteomes" id="UP001148313">
    <property type="component" value="Unassembled WGS sequence"/>
</dbReference>
<reference evidence="7" key="1">
    <citation type="submission" date="2022-11" db="EMBL/GenBank/DDBJ databases">
        <title>Hoeflea poritis sp. nov., isolated from scleractinian coral Porites lutea.</title>
        <authorList>
            <person name="Zhang G."/>
            <person name="Wei Q."/>
            <person name="Cai L."/>
        </authorList>
    </citation>
    <scope>NUCLEOTIDE SEQUENCE</scope>
    <source>
        <strain evidence="7">E7-10</strain>
    </source>
</reference>
<feature type="domain" description="Major facilitator superfamily (MFS) profile" evidence="6">
    <location>
        <begin position="22"/>
        <end position="464"/>
    </location>
</feature>
<dbReference type="SUPFAM" id="SSF103473">
    <property type="entry name" value="MFS general substrate transporter"/>
    <property type="match status" value="1"/>
</dbReference>
<feature type="transmembrane region" description="Helical" evidence="5">
    <location>
        <begin position="214"/>
        <end position="229"/>
    </location>
</feature>
<feature type="transmembrane region" description="Helical" evidence="5">
    <location>
        <begin position="305"/>
        <end position="327"/>
    </location>
</feature>
<dbReference type="InterPro" id="IPR036259">
    <property type="entry name" value="MFS_trans_sf"/>
</dbReference>
<name>A0ABT4VML5_9HYPH</name>
<keyword evidence="2 5" id="KW-0812">Transmembrane</keyword>
<dbReference type="PANTHER" id="PTHR23501">
    <property type="entry name" value="MAJOR FACILITATOR SUPERFAMILY"/>
    <property type="match status" value="1"/>
</dbReference>
<dbReference type="InterPro" id="IPR020846">
    <property type="entry name" value="MFS_dom"/>
</dbReference>
<dbReference type="Pfam" id="PF07690">
    <property type="entry name" value="MFS_1"/>
    <property type="match status" value="1"/>
</dbReference>
<comment type="subcellular location">
    <subcellularLocation>
        <location evidence="1">Membrane</location>
        <topology evidence="1">Multi-pass membrane protein</topology>
    </subcellularLocation>
</comment>
<feature type="transmembrane region" description="Helical" evidence="5">
    <location>
        <begin position="21"/>
        <end position="41"/>
    </location>
</feature>
<dbReference type="InterPro" id="IPR011701">
    <property type="entry name" value="MFS"/>
</dbReference>
<evidence type="ECO:0000256" key="2">
    <source>
        <dbReference type="ARBA" id="ARBA00022692"/>
    </source>
</evidence>
<evidence type="ECO:0000256" key="4">
    <source>
        <dbReference type="ARBA" id="ARBA00023136"/>
    </source>
</evidence>
<feature type="transmembrane region" description="Helical" evidence="5">
    <location>
        <begin position="117"/>
        <end position="135"/>
    </location>
</feature>
<evidence type="ECO:0000256" key="5">
    <source>
        <dbReference type="SAM" id="Phobius"/>
    </source>
</evidence>